<dbReference type="Gene3D" id="1.10.10.10">
    <property type="entry name" value="Winged helix-like DNA-binding domain superfamily/Winged helix DNA-binding domain"/>
    <property type="match status" value="1"/>
</dbReference>
<dbReference type="AlphaFoldDB" id="K2IDQ6"/>
<dbReference type="SUPFAM" id="SSF46785">
    <property type="entry name" value="Winged helix' DNA-binding domain"/>
    <property type="match status" value="1"/>
</dbReference>
<dbReference type="Proteomes" id="UP000006755">
    <property type="component" value="Unassembled WGS sequence"/>
</dbReference>
<keyword evidence="3" id="KW-1185">Reference proteome</keyword>
<dbReference type="InterPro" id="IPR036388">
    <property type="entry name" value="WH-like_DNA-bd_sf"/>
</dbReference>
<evidence type="ECO:0000313" key="2">
    <source>
        <dbReference type="EMBL" id="EKE68111.1"/>
    </source>
</evidence>
<gene>
    <name evidence="2" type="ORF">B3C1_17482</name>
</gene>
<dbReference type="RefSeq" id="WP_008486461.1">
    <property type="nucleotide sequence ID" value="NZ_AMRI01000033.1"/>
</dbReference>
<dbReference type="Pfam" id="PF12802">
    <property type="entry name" value="MarR_2"/>
    <property type="match status" value="1"/>
</dbReference>
<dbReference type="InterPro" id="IPR000835">
    <property type="entry name" value="HTH_MarR-typ"/>
</dbReference>
<accession>K2IDQ6</accession>
<dbReference type="InterPro" id="IPR036390">
    <property type="entry name" value="WH_DNA-bd_sf"/>
</dbReference>
<dbReference type="PANTHER" id="PTHR33164:SF95">
    <property type="entry name" value="TRANSCRIPTIONAL REGULATOR"/>
    <property type="match status" value="1"/>
</dbReference>
<organism evidence="2 3">
    <name type="scientific">Gallaecimonas xiamenensis 3-C-1</name>
    <dbReference type="NCBI Taxonomy" id="745411"/>
    <lineage>
        <taxon>Bacteria</taxon>
        <taxon>Pseudomonadati</taxon>
        <taxon>Pseudomonadota</taxon>
        <taxon>Gammaproteobacteria</taxon>
        <taxon>Enterobacterales</taxon>
        <taxon>Gallaecimonadaceae</taxon>
        <taxon>Gallaecimonas</taxon>
    </lineage>
</organism>
<evidence type="ECO:0000313" key="3">
    <source>
        <dbReference type="Proteomes" id="UP000006755"/>
    </source>
</evidence>
<proteinExistence type="predicted"/>
<feature type="domain" description="HTH marR-type" evidence="1">
    <location>
        <begin position="1"/>
        <end position="134"/>
    </location>
</feature>
<dbReference type="GO" id="GO:0003700">
    <property type="term" value="F:DNA-binding transcription factor activity"/>
    <property type="evidence" value="ECO:0007669"/>
    <property type="project" value="InterPro"/>
</dbReference>
<protein>
    <submittedName>
        <fullName evidence="2">MarR family transcriptional regulator</fullName>
    </submittedName>
</protein>
<dbReference type="OrthoDB" id="6196575at2"/>
<evidence type="ECO:0000259" key="1">
    <source>
        <dbReference type="PROSITE" id="PS50995"/>
    </source>
</evidence>
<dbReference type="SMART" id="SM00347">
    <property type="entry name" value="HTH_MARR"/>
    <property type="match status" value="1"/>
</dbReference>
<sequence length="144" mass="14957">MPDSPQIPFSALMTLLRRHLQAALAGAGISLSPPQGQLLGLIAASPGISPQALAAATGRDKAQITRHLAALEAYIQRQSDPKDARRQCLSLNQQGQSLAIAYAKVRQQAQAAAFAPLTDAERQQLAALIGKCLAPGAEPGNSAS</sequence>
<dbReference type="InterPro" id="IPR039422">
    <property type="entry name" value="MarR/SlyA-like"/>
</dbReference>
<dbReference type="eggNOG" id="COG1846">
    <property type="taxonomic scope" value="Bacteria"/>
</dbReference>
<dbReference type="GO" id="GO:0006950">
    <property type="term" value="P:response to stress"/>
    <property type="evidence" value="ECO:0007669"/>
    <property type="project" value="TreeGrafter"/>
</dbReference>
<dbReference type="STRING" id="745411.B3C1_17482"/>
<comment type="caution">
    <text evidence="2">The sequence shown here is derived from an EMBL/GenBank/DDBJ whole genome shotgun (WGS) entry which is preliminary data.</text>
</comment>
<dbReference type="EMBL" id="AMRI01000033">
    <property type="protein sequence ID" value="EKE68111.1"/>
    <property type="molecule type" value="Genomic_DNA"/>
</dbReference>
<name>K2IDQ6_9GAMM</name>
<dbReference type="PANTHER" id="PTHR33164">
    <property type="entry name" value="TRANSCRIPTIONAL REGULATOR, MARR FAMILY"/>
    <property type="match status" value="1"/>
</dbReference>
<dbReference type="PROSITE" id="PS50995">
    <property type="entry name" value="HTH_MARR_2"/>
    <property type="match status" value="1"/>
</dbReference>
<reference evidence="2 3" key="1">
    <citation type="journal article" date="2012" name="J. Bacteriol.">
        <title>Genome Sequence of Gallaecimonas xiamenensis Type Strain 3-C-1.</title>
        <authorList>
            <person name="Lai Q."/>
            <person name="Wang L."/>
            <person name="Wang W."/>
            <person name="Shao Z."/>
        </authorList>
    </citation>
    <scope>NUCLEOTIDE SEQUENCE [LARGE SCALE GENOMIC DNA]</scope>
    <source>
        <strain evidence="2 3">3-C-1</strain>
    </source>
</reference>